<keyword evidence="2" id="KW-0472">Membrane</keyword>
<protein>
    <submittedName>
        <fullName evidence="3">Uncharacterized protein</fullName>
    </submittedName>
</protein>
<feature type="compositionally biased region" description="Acidic residues" evidence="1">
    <location>
        <begin position="439"/>
        <end position="451"/>
    </location>
</feature>
<reference evidence="3 4" key="1">
    <citation type="submission" date="2014-07" db="EMBL/GenBank/DDBJ databases">
        <authorList>
            <person name="McCorrison J."/>
            <person name="Sanka R."/>
            <person name="Torralba M."/>
            <person name="Gillis M."/>
            <person name="Haft D.H."/>
            <person name="Methe B."/>
            <person name="Sutton G."/>
            <person name="Nelson K.E."/>
        </authorList>
    </citation>
    <scope>NUCLEOTIDE SEQUENCE [LARGE SCALE GENOMIC DNA]</scope>
    <source>
        <strain evidence="3 4">DNF00011</strain>
    </source>
</reference>
<dbReference type="RefSeq" id="WP_035755466.1">
    <property type="nucleotide sequence ID" value="NZ_JRNH01000012.1"/>
</dbReference>
<keyword evidence="2" id="KW-0812">Transmembrane</keyword>
<dbReference type="EMBL" id="JRNH01000012">
    <property type="protein sequence ID" value="KGF20676.1"/>
    <property type="molecule type" value="Genomic_DNA"/>
</dbReference>
<dbReference type="AlphaFoldDB" id="A0A095YEY0"/>
<evidence type="ECO:0000313" key="4">
    <source>
        <dbReference type="Proteomes" id="UP000053528"/>
    </source>
</evidence>
<feature type="compositionally biased region" description="Pro residues" evidence="1">
    <location>
        <begin position="428"/>
        <end position="438"/>
    </location>
</feature>
<comment type="caution">
    <text evidence="3">The sequence shown here is derived from an EMBL/GenBank/DDBJ whole genome shotgun (WGS) entry which is preliminary data.</text>
</comment>
<keyword evidence="2" id="KW-1133">Transmembrane helix</keyword>
<feature type="compositionally biased region" description="Acidic residues" evidence="1">
    <location>
        <begin position="352"/>
        <end position="369"/>
    </location>
</feature>
<evidence type="ECO:0000256" key="1">
    <source>
        <dbReference type="SAM" id="MobiDB-lite"/>
    </source>
</evidence>
<dbReference type="Proteomes" id="UP000053528">
    <property type="component" value="Unassembled WGS sequence"/>
</dbReference>
<name>A0A095YEY0_9MICC</name>
<organism evidence="3 4">
    <name type="scientific">Pseudoglutamicibacter albus DNF00011</name>
    <dbReference type="NCBI Taxonomy" id="1401063"/>
    <lineage>
        <taxon>Bacteria</taxon>
        <taxon>Bacillati</taxon>
        <taxon>Actinomycetota</taxon>
        <taxon>Actinomycetes</taxon>
        <taxon>Micrococcales</taxon>
        <taxon>Micrococcaceae</taxon>
        <taxon>Pseudoglutamicibacter</taxon>
    </lineage>
</organism>
<accession>A0A095YEY0</accession>
<evidence type="ECO:0000256" key="2">
    <source>
        <dbReference type="SAM" id="Phobius"/>
    </source>
</evidence>
<feature type="compositionally biased region" description="Low complexity" evidence="1">
    <location>
        <begin position="398"/>
        <end position="409"/>
    </location>
</feature>
<feature type="compositionally biased region" description="Basic and acidic residues" evidence="1">
    <location>
        <begin position="648"/>
        <end position="657"/>
    </location>
</feature>
<feature type="transmembrane region" description="Helical" evidence="2">
    <location>
        <begin position="21"/>
        <end position="41"/>
    </location>
</feature>
<feature type="compositionally biased region" description="Pro residues" evidence="1">
    <location>
        <begin position="557"/>
        <end position="593"/>
    </location>
</feature>
<gene>
    <name evidence="3" type="ORF">HMPREF2128_04420</name>
</gene>
<feature type="compositionally biased region" description="Basic and acidic residues" evidence="1">
    <location>
        <begin position="695"/>
        <end position="716"/>
    </location>
</feature>
<feature type="compositionally biased region" description="Low complexity" evidence="1">
    <location>
        <begin position="379"/>
        <end position="389"/>
    </location>
</feature>
<feature type="compositionally biased region" description="Low complexity" evidence="1">
    <location>
        <begin position="318"/>
        <end position="351"/>
    </location>
</feature>
<feature type="region of interest" description="Disordered" evidence="1">
    <location>
        <begin position="310"/>
        <end position="746"/>
    </location>
</feature>
<feature type="transmembrane region" description="Helical" evidence="2">
    <location>
        <begin position="774"/>
        <end position="794"/>
    </location>
</feature>
<sequence length="798" mass="83311">MQATGTKLQREGKAAGRIKRFTVGSAAFALAAGMAFAPAFGSESAHAAPGMGADRAGVAPAYQSAAKPAVKPALTPIPLDGLDENSAYIAQLFNNADWSEQVASMPTEWVQLRRFDKRVQGTFRGVVTQPASGDVSEQDAAPAAGVTVVGAYVNDWVAKGMDRFMLRNPGVGREAALAEQVRLLKQYEEITGKSGLAETKMTWTDDQGQYVLAFNGTFNKKPSEDKLIGEIAESANDGCFTSALGNSICKVKERRKHVNFKYSMVFVGQAENTNLTWSSPALLPQYDLPNPGLTNVAWGAYGSYTVDFTLPAPEQPAEEPAPIAEPSGVPEPGEAAPGENEPGEELAPSEPETAEEAPGEAETTEETPDEVAPTPEPTEPATSESAEPSPSEDEPSEETAPSEPAPSEADPTEEAPSEPAPGEEAPAEPEPFPAPTDPFPEESDANEPVDETEMRPIDPPQPFSPGGFQRPPRLSPDLLDVPEWFRPGLFDPPHSSGPWGARPSVPQGHRPSAPLGNRPNVQQGHRPSAPLGNRPSAPLGRVPSAPQIQIPLAPGFPAEPAPMPLPETAPGRPLDPLPAVPLAPPVAPAPSAAPGPADVSPGEPEALQPSEAPAPSQEDQTPEDSTENGGGAGDAQPSGEAPLPGEQPGERGTDQGAREGVIVPGSPNDPTGSDVPSIFEPFFPGSQGQDGSSPESRDGSAGDGERPAPVLDEHGNPIEPPAASDFGWVEHHGQQNRPQGPLGKVTPRTKEQAEAWDAEEAVGIPWVHRGTQTAGVVVAVVGLGMLGGVGLMVMRRGL</sequence>
<proteinExistence type="predicted"/>
<evidence type="ECO:0000313" key="3">
    <source>
        <dbReference type="EMBL" id="KGF20676.1"/>
    </source>
</evidence>